<dbReference type="InterPro" id="IPR011990">
    <property type="entry name" value="TPR-like_helical_dom_sf"/>
</dbReference>
<dbReference type="PROSITE" id="PS50293">
    <property type="entry name" value="TPR_REGION"/>
    <property type="match status" value="3"/>
</dbReference>
<dbReference type="Gene3D" id="1.25.40.10">
    <property type="entry name" value="Tetratricopeptide repeat domain"/>
    <property type="match status" value="2"/>
</dbReference>
<feature type="repeat" description="TPR" evidence="3">
    <location>
        <begin position="402"/>
        <end position="435"/>
    </location>
</feature>
<feature type="repeat" description="TPR" evidence="3">
    <location>
        <begin position="500"/>
        <end position="533"/>
    </location>
</feature>
<evidence type="ECO:0000256" key="2">
    <source>
        <dbReference type="ARBA" id="ARBA00022803"/>
    </source>
</evidence>
<keyword evidence="6" id="KW-1185">Reference proteome</keyword>
<dbReference type="Proteomes" id="UP001642464">
    <property type="component" value="Unassembled WGS sequence"/>
</dbReference>
<evidence type="ECO:0000256" key="1">
    <source>
        <dbReference type="ARBA" id="ARBA00022737"/>
    </source>
</evidence>
<reference evidence="5 6" key="1">
    <citation type="submission" date="2024-02" db="EMBL/GenBank/DDBJ databases">
        <authorList>
            <person name="Chen Y."/>
            <person name="Shah S."/>
            <person name="Dougan E. K."/>
            <person name="Thang M."/>
            <person name="Chan C."/>
        </authorList>
    </citation>
    <scope>NUCLEOTIDE SEQUENCE [LARGE SCALE GENOMIC DNA]</scope>
</reference>
<dbReference type="SMART" id="SM00028">
    <property type="entry name" value="TPR"/>
    <property type="match status" value="5"/>
</dbReference>
<feature type="compositionally biased region" description="Gly residues" evidence="4">
    <location>
        <begin position="10"/>
        <end position="21"/>
    </location>
</feature>
<evidence type="ECO:0000256" key="4">
    <source>
        <dbReference type="SAM" id="MobiDB-lite"/>
    </source>
</evidence>
<dbReference type="Pfam" id="PF13424">
    <property type="entry name" value="TPR_12"/>
    <property type="match status" value="2"/>
</dbReference>
<evidence type="ECO:0000256" key="3">
    <source>
        <dbReference type="PROSITE-ProRule" id="PRU00339"/>
    </source>
</evidence>
<comment type="caution">
    <text evidence="5">The sequence shown here is derived from an EMBL/GenBank/DDBJ whole genome shotgun (WGS) entry which is preliminary data.</text>
</comment>
<evidence type="ECO:0000313" key="6">
    <source>
        <dbReference type="Proteomes" id="UP001642464"/>
    </source>
</evidence>
<dbReference type="PRINTS" id="PR00381">
    <property type="entry name" value="KINESINLIGHT"/>
</dbReference>
<feature type="repeat" description="TPR" evidence="3">
    <location>
        <begin position="444"/>
        <end position="477"/>
    </location>
</feature>
<dbReference type="PANTHER" id="PTHR45641">
    <property type="entry name" value="TETRATRICOPEPTIDE REPEAT PROTEIN (AFU_ORTHOLOGUE AFUA_6G03870)"/>
    <property type="match status" value="1"/>
</dbReference>
<gene>
    <name evidence="5" type="ORF">SCF082_LOCUS48056</name>
</gene>
<dbReference type="EMBL" id="CAXAMM010042074">
    <property type="protein sequence ID" value="CAK9102845.1"/>
    <property type="molecule type" value="Genomic_DNA"/>
</dbReference>
<dbReference type="InterPro" id="IPR019734">
    <property type="entry name" value="TPR_rpt"/>
</dbReference>
<name>A0ABP0RRT7_9DINO</name>
<evidence type="ECO:0000313" key="5">
    <source>
        <dbReference type="EMBL" id="CAK9102845.1"/>
    </source>
</evidence>
<organism evidence="5 6">
    <name type="scientific">Durusdinium trenchii</name>
    <dbReference type="NCBI Taxonomy" id="1381693"/>
    <lineage>
        <taxon>Eukaryota</taxon>
        <taxon>Sar</taxon>
        <taxon>Alveolata</taxon>
        <taxon>Dinophyceae</taxon>
        <taxon>Suessiales</taxon>
        <taxon>Symbiodiniaceae</taxon>
        <taxon>Durusdinium</taxon>
    </lineage>
</organism>
<feature type="region of interest" description="Disordered" evidence="4">
    <location>
        <begin position="1"/>
        <end position="28"/>
    </location>
</feature>
<accession>A0ABP0RRT7</accession>
<keyword evidence="2 3" id="KW-0802">TPR repeat</keyword>
<keyword evidence="1" id="KW-0677">Repeat</keyword>
<dbReference type="SUPFAM" id="SSF48452">
    <property type="entry name" value="TPR-like"/>
    <property type="match status" value="1"/>
</dbReference>
<sequence>MKRFSRRLFGKGGQRASGGGSSAKSDAQLQSESKRIVRFQGVALVFLSKVRDDVHSGEAARGVELVVAKEDLSEAVKAGATIRRDGTSPDGSFFGEVAYVDGAVEFQDAQVRPKARADWTTEDVAEQHVLTLTHRQRAFMLDKIPQVFVGPLFKGVFVSQARQCRFGDLVAALEHHFRGRDPAKVFVWLDVFSANQPLLARPDKDLPDEVVAEREALLASGLHAAIQRFDERLIFFDKWNNPAPLQRSWCVWEILGALSGEHRDLRPVFAPGQDDAFLEVLLDHPDKVTQAVADIDTRKATCFKAEDKAMITREIERTLTQGFVTLNAVILASLRDWLAEITHAAVDKSRATEGRSTKHARVCACAGYFCWSQGAMEQALRHFVEALEIGRETLGDRHPNVATWLNNIAAVYKAQGKYDEALRYYEEALEIERESLGDRHPFVATTLNNIAQVYFSQGKYDEALRFFEEALEIGRETQGDRHPNVATRLNNIAGVHNARATTLFGIGGMYNSQGKHNEALRYFEEALEINREKLGDKHHFVAATLNKIGWVHRAREEWSDALAFFEEALAIWLERLGADHQDTKDAKKSVEECKEHL</sequence>
<protein>
    <submittedName>
        <fullName evidence="5">Kinesin light chain (KLC)</fullName>
    </submittedName>
</protein>
<dbReference type="Pfam" id="PF13374">
    <property type="entry name" value="TPR_10"/>
    <property type="match status" value="1"/>
</dbReference>
<proteinExistence type="predicted"/>
<dbReference type="PROSITE" id="PS50005">
    <property type="entry name" value="TPR"/>
    <property type="match status" value="3"/>
</dbReference>
<dbReference type="PANTHER" id="PTHR45641:SF19">
    <property type="entry name" value="NEPHROCYSTIN-3"/>
    <property type="match status" value="1"/>
</dbReference>